<evidence type="ECO:0000313" key="1">
    <source>
        <dbReference type="EMBL" id="KAJ1142280.1"/>
    </source>
</evidence>
<dbReference type="AlphaFoldDB" id="A0AAV7QV64"/>
<evidence type="ECO:0000313" key="2">
    <source>
        <dbReference type="Proteomes" id="UP001066276"/>
    </source>
</evidence>
<accession>A0AAV7QV64</accession>
<comment type="caution">
    <text evidence="1">The sequence shown here is derived from an EMBL/GenBank/DDBJ whole genome shotgun (WGS) entry which is preliminary data.</text>
</comment>
<proteinExistence type="predicted"/>
<protein>
    <submittedName>
        <fullName evidence="1">Uncharacterized protein</fullName>
    </submittedName>
</protein>
<sequence>MRVLEIKPDEALAVSQRKAGSHDAGWWEEVAWSLGQEIRFSARFDFRGTGGATESITPISGEVAPCARDTFGNIINKRRANPYSLAWGMSSREEA</sequence>
<keyword evidence="2" id="KW-1185">Reference proteome</keyword>
<dbReference type="EMBL" id="JANPWB010000010">
    <property type="protein sequence ID" value="KAJ1142280.1"/>
    <property type="molecule type" value="Genomic_DNA"/>
</dbReference>
<dbReference type="Proteomes" id="UP001066276">
    <property type="component" value="Chromosome 6"/>
</dbReference>
<name>A0AAV7QV64_PLEWA</name>
<reference evidence="1" key="1">
    <citation type="journal article" date="2022" name="bioRxiv">
        <title>Sequencing and chromosome-scale assembly of the giantPleurodeles waltlgenome.</title>
        <authorList>
            <person name="Brown T."/>
            <person name="Elewa A."/>
            <person name="Iarovenko S."/>
            <person name="Subramanian E."/>
            <person name="Araus A.J."/>
            <person name="Petzold A."/>
            <person name="Susuki M."/>
            <person name="Suzuki K.-i.T."/>
            <person name="Hayashi T."/>
            <person name="Toyoda A."/>
            <person name="Oliveira C."/>
            <person name="Osipova E."/>
            <person name="Leigh N.D."/>
            <person name="Simon A."/>
            <person name="Yun M.H."/>
        </authorList>
    </citation>
    <scope>NUCLEOTIDE SEQUENCE</scope>
    <source>
        <strain evidence="1">20211129_DDA</strain>
        <tissue evidence="1">Liver</tissue>
    </source>
</reference>
<organism evidence="1 2">
    <name type="scientific">Pleurodeles waltl</name>
    <name type="common">Iberian ribbed newt</name>
    <dbReference type="NCBI Taxonomy" id="8319"/>
    <lineage>
        <taxon>Eukaryota</taxon>
        <taxon>Metazoa</taxon>
        <taxon>Chordata</taxon>
        <taxon>Craniata</taxon>
        <taxon>Vertebrata</taxon>
        <taxon>Euteleostomi</taxon>
        <taxon>Amphibia</taxon>
        <taxon>Batrachia</taxon>
        <taxon>Caudata</taxon>
        <taxon>Salamandroidea</taxon>
        <taxon>Salamandridae</taxon>
        <taxon>Pleurodelinae</taxon>
        <taxon>Pleurodeles</taxon>
    </lineage>
</organism>
<gene>
    <name evidence="1" type="ORF">NDU88_008607</name>
</gene>